<keyword evidence="4" id="KW-0547">Nucleotide-binding</keyword>
<dbReference type="PANTHER" id="PTHR43394:SF15">
    <property type="entry name" value="ALPHA-FACTOR-TRANSPORTING ATPASE"/>
    <property type="match status" value="1"/>
</dbReference>
<evidence type="ECO:0000256" key="6">
    <source>
        <dbReference type="ARBA" id="ARBA00022989"/>
    </source>
</evidence>
<dbReference type="CDD" id="cd18578">
    <property type="entry name" value="ABC_6TM_Pgp_ABCB1_D2_like"/>
    <property type="match status" value="1"/>
</dbReference>
<evidence type="ECO:0000256" key="7">
    <source>
        <dbReference type="ARBA" id="ARBA00023136"/>
    </source>
</evidence>
<feature type="transmembrane region" description="Helical" evidence="9">
    <location>
        <begin position="201"/>
        <end position="221"/>
    </location>
</feature>
<dbReference type="InterPro" id="IPR003439">
    <property type="entry name" value="ABC_transporter-like_ATP-bd"/>
</dbReference>
<dbReference type="Gene3D" id="1.20.1560.10">
    <property type="entry name" value="ABC transporter type 1, transmembrane domain"/>
    <property type="match status" value="2"/>
</dbReference>
<dbReference type="PROSITE" id="PS50929">
    <property type="entry name" value="ABC_TM1F"/>
    <property type="match status" value="2"/>
</dbReference>
<evidence type="ECO:0000256" key="8">
    <source>
        <dbReference type="SAM" id="MobiDB-lite"/>
    </source>
</evidence>
<dbReference type="SUPFAM" id="SSF52540">
    <property type="entry name" value="P-loop containing nucleoside triphosphate hydrolases"/>
    <property type="match status" value="2"/>
</dbReference>
<feature type="transmembrane region" description="Helical" evidence="9">
    <location>
        <begin position="973"/>
        <end position="994"/>
    </location>
</feature>
<comment type="subcellular location">
    <subcellularLocation>
        <location evidence="1">Membrane</location>
        <topology evidence="1">Multi-pass membrane protein</topology>
    </subcellularLocation>
</comment>
<evidence type="ECO:0000259" key="10">
    <source>
        <dbReference type="PROSITE" id="PS50893"/>
    </source>
</evidence>
<feature type="transmembrane region" description="Helical" evidence="9">
    <location>
        <begin position="318"/>
        <end position="339"/>
    </location>
</feature>
<dbReference type="InterPro" id="IPR027417">
    <property type="entry name" value="P-loop_NTPase"/>
</dbReference>
<evidence type="ECO:0000256" key="5">
    <source>
        <dbReference type="ARBA" id="ARBA00022840"/>
    </source>
</evidence>
<feature type="transmembrane region" description="Helical" evidence="9">
    <location>
        <begin position="944"/>
        <end position="967"/>
    </location>
</feature>
<gene>
    <name evidence="12" type="ORF">RAG0_10906</name>
</gene>
<dbReference type="OrthoDB" id="6500128at2759"/>
<feature type="compositionally biased region" description="Basic and acidic residues" evidence="8">
    <location>
        <begin position="719"/>
        <end position="731"/>
    </location>
</feature>
<dbReference type="Pfam" id="PF00005">
    <property type="entry name" value="ABC_tran"/>
    <property type="match status" value="2"/>
</dbReference>
<feature type="domain" description="ABC transmembrane type-1" evidence="11">
    <location>
        <begin position="832"/>
        <end position="1116"/>
    </location>
</feature>
<dbReference type="SMART" id="SM00382">
    <property type="entry name" value="AAA"/>
    <property type="match status" value="2"/>
</dbReference>
<evidence type="ECO:0000256" key="1">
    <source>
        <dbReference type="ARBA" id="ARBA00004141"/>
    </source>
</evidence>
<feature type="transmembrane region" description="Helical" evidence="9">
    <location>
        <begin position="107"/>
        <end position="128"/>
    </location>
</feature>
<organism evidence="12 13">
    <name type="scientific">Rhynchosporium agropyri</name>
    <dbReference type="NCBI Taxonomy" id="914238"/>
    <lineage>
        <taxon>Eukaryota</taxon>
        <taxon>Fungi</taxon>
        <taxon>Dikarya</taxon>
        <taxon>Ascomycota</taxon>
        <taxon>Pezizomycotina</taxon>
        <taxon>Leotiomycetes</taxon>
        <taxon>Helotiales</taxon>
        <taxon>Ploettnerulaceae</taxon>
        <taxon>Rhynchosporium</taxon>
    </lineage>
</organism>
<feature type="domain" description="ABC transmembrane type-1" evidence="11">
    <location>
        <begin position="67"/>
        <end position="341"/>
    </location>
</feature>
<dbReference type="PROSITE" id="PS50893">
    <property type="entry name" value="ABC_TRANSPORTER_2"/>
    <property type="match status" value="2"/>
</dbReference>
<feature type="transmembrane region" description="Helical" evidence="9">
    <location>
        <begin position="1057"/>
        <end position="1077"/>
    </location>
</feature>
<dbReference type="GO" id="GO:0016887">
    <property type="term" value="F:ATP hydrolysis activity"/>
    <property type="evidence" value="ECO:0007669"/>
    <property type="project" value="InterPro"/>
</dbReference>
<keyword evidence="13" id="KW-1185">Reference proteome</keyword>
<dbReference type="SUPFAM" id="SSF90123">
    <property type="entry name" value="ABC transporter transmembrane region"/>
    <property type="match status" value="2"/>
</dbReference>
<keyword evidence="5" id="KW-0067">ATP-binding</keyword>
<dbReference type="InterPro" id="IPR036640">
    <property type="entry name" value="ABC1_TM_sf"/>
</dbReference>
<dbReference type="PROSITE" id="PS00211">
    <property type="entry name" value="ABC_TRANSPORTER_1"/>
    <property type="match status" value="1"/>
</dbReference>
<feature type="domain" description="ABC transporter" evidence="10">
    <location>
        <begin position="378"/>
        <end position="615"/>
    </location>
</feature>
<feature type="transmembrane region" description="Helical" evidence="9">
    <location>
        <begin position="175"/>
        <end position="195"/>
    </location>
</feature>
<dbReference type="Proteomes" id="UP000178912">
    <property type="component" value="Unassembled WGS sequence"/>
</dbReference>
<dbReference type="InterPro" id="IPR017871">
    <property type="entry name" value="ABC_transporter-like_CS"/>
</dbReference>
<feature type="transmembrane region" description="Helical" evidence="9">
    <location>
        <begin position="64"/>
        <end position="87"/>
    </location>
</feature>
<evidence type="ECO:0000313" key="13">
    <source>
        <dbReference type="Proteomes" id="UP000178912"/>
    </source>
</evidence>
<evidence type="ECO:0000256" key="2">
    <source>
        <dbReference type="ARBA" id="ARBA00022448"/>
    </source>
</evidence>
<keyword evidence="2" id="KW-0813">Transport</keyword>
<evidence type="ECO:0000313" key="12">
    <source>
        <dbReference type="EMBL" id="CZT04468.1"/>
    </source>
</evidence>
<dbReference type="Gene3D" id="3.40.50.300">
    <property type="entry name" value="P-loop containing nucleotide triphosphate hydrolases"/>
    <property type="match status" value="2"/>
</dbReference>
<evidence type="ECO:0000256" key="3">
    <source>
        <dbReference type="ARBA" id="ARBA00022692"/>
    </source>
</evidence>
<evidence type="ECO:0000256" key="9">
    <source>
        <dbReference type="SAM" id="Phobius"/>
    </source>
</evidence>
<name>A0A1E1L4E6_9HELO</name>
<dbReference type="FunFam" id="3.40.50.300:FF:000604">
    <property type="entry name" value="ABC transporter B family member 28"/>
    <property type="match status" value="1"/>
</dbReference>
<feature type="transmembrane region" description="Helical" evidence="9">
    <location>
        <begin position="828"/>
        <end position="851"/>
    </location>
</feature>
<dbReference type="InterPro" id="IPR011527">
    <property type="entry name" value="ABC1_TM_dom"/>
</dbReference>
<evidence type="ECO:0000259" key="11">
    <source>
        <dbReference type="PROSITE" id="PS50929"/>
    </source>
</evidence>
<dbReference type="CDD" id="cd18577">
    <property type="entry name" value="ABC_6TM_Pgp_ABCB1_D1_like"/>
    <property type="match status" value="1"/>
</dbReference>
<dbReference type="EMBL" id="FJUX01000069">
    <property type="protein sequence ID" value="CZT04468.1"/>
    <property type="molecule type" value="Genomic_DNA"/>
</dbReference>
<dbReference type="Pfam" id="PF00664">
    <property type="entry name" value="ABC_membrane"/>
    <property type="match status" value="3"/>
</dbReference>
<dbReference type="GO" id="GO:0090374">
    <property type="term" value="P:oligopeptide export from mitochondrion"/>
    <property type="evidence" value="ECO:0007669"/>
    <property type="project" value="TreeGrafter"/>
</dbReference>
<keyword evidence="3 9" id="KW-0812">Transmembrane</keyword>
<dbReference type="PANTHER" id="PTHR43394">
    <property type="entry name" value="ATP-DEPENDENT PERMEASE MDL1, MITOCHONDRIAL"/>
    <property type="match status" value="1"/>
</dbReference>
<feature type="domain" description="ABC transporter" evidence="10">
    <location>
        <begin position="1150"/>
        <end position="1402"/>
    </location>
</feature>
<dbReference type="FunFam" id="3.40.50.300:FF:001471">
    <property type="entry name" value="P-loop containing nucleoside triphosphate hydrolase protein"/>
    <property type="match status" value="1"/>
</dbReference>
<sequence>MAVLNNRSSLSTSNGHDTFVQMPPTAENLDDSAVDLQQLSAEDTTTGKPSWRSLFVFTTRKHSIAIIIAVFSSFLSALLKPASAIIFGKVFSIFTKFGSGALNGRDALAAISQWCIALVGLGGSAWIIEATFLSSWMVFGELQAKSVREQLFVGMLDKEMACQVRELQMGVSQPMGFLVYELFGALAALGLAFYYSWKLSLVIIATFPFAGLLFFLVSIELGSAIEAQKRELTKASKFANTAITAINTVKVYNGQNQEVWQYYDTIKKVAAAYLIQARCNAAQFGITKFLIVGLFVQGFWFGLVLVKKGMDPGAILTTFYACLAAMQGLETVLPQWLVLKKGMSAGQTLKAIMMQVKNGRVMTSMMGSLRPDSCVGDIEIKGVSFAYPSNVQQNVLNEADFFFPAGETTFIVGRSGSGKSTLSNLLMKYYEPTRGEILVDGNPISILDSSWLRKNITLVQQQSILFNETVLQNIEFGGSQPAARRDILQATRTADLEQTLLELPEGLQTIVGSNGKSLSGGQQQRIAIARARLRDAPIVILDESTSALDQTSREKVSKTIREWRKRKTTIVITHDVTQIMDDEYVYVLEHGVVVQEGYRKKLAKKKHGTFASFLPEAQTPDLGNPLSDTRRYSMPSSPSSLSSPIVLFDERLPQHEGLFSRFLGLQPTNPHGFVRTAASPAIALGDGFAQVNALRASRIWATPSAPTEEGIFPLFRSSENQRPEGERKRESITLPGSTQKFSPGPQPDEGILLPPVLAVSRTKGLRIRPPAINTSVPVRTVTHSPIALTIQPPQDSETYSKILLERKPASLKRILGTIWPTLRWKGQFILCLGFATALIVAGGTPAFAYVFAKLLQVYYEPVNQDGQALKWALSLLAIAIVDGFATFCSHYALEYSGQAWVNTLRVEALKRIMAQPRSWFDKERNSPSRLNECLDRNAEEMRNLIGRFSGPIFTTFWMLTASIVWAFVISWKLTLVAAACGPVIYVVTRTFNWVSSKWEDKSNHASDVTSSIFTETFANIRVVRALTLEDHFKKKHSKATADTYKTGMYRSLYSGTLFGLVDALTYLITALIFYYGAMIVTRGEIPVSSILEVANLLLFGIANAVSMLNLVPQINTSRTTATHMLYLANLPLNSSHETTGETRLASPFPIIFNNLSFTYPGRPKTLSGISLSIEAGSCIALVGPSGSGKSSIASLLLGLYSPNPSRSDQAAPLTFNHIPMHECNMATLRSFIAFVPQHPLLFPASILSNIIYGLAEGSPFSNSASASLAAEEAGIHEFVMSLPMGYATMIGDGGMGLSGGQAQRIAIARALVRRPKVLVLDEATSALDAVSAEAVRDTVRRLLERGRDAEEGGMAVLLISHGVEMMKIASEVVVIENGRVVERGGFEELKGKGGAFSRLIGVKVNPVPVEGDFMRDMTPVKGKGRNRESWAWLKRNSM</sequence>
<protein>
    <submittedName>
        <fullName evidence="12">Related to STE6-`Full-size` ABC transporter responsible for export of the `a` factor mating pheromone</fullName>
    </submittedName>
</protein>
<dbReference type="GO" id="GO:0015421">
    <property type="term" value="F:ABC-type oligopeptide transporter activity"/>
    <property type="evidence" value="ECO:0007669"/>
    <property type="project" value="TreeGrafter"/>
</dbReference>
<feature type="transmembrane region" description="Helical" evidence="9">
    <location>
        <begin position="871"/>
        <end position="893"/>
    </location>
</feature>
<proteinExistence type="predicted"/>
<keyword evidence="6 9" id="KW-1133">Transmembrane helix</keyword>
<feature type="transmembrane region" description="Helical" evidence="9">
    <location>
        <begin position="286"/>
        <end position="306"/>
    </location>
</feature>
<dbReference type="InterPro" id="IPR039421">
    <property type="entry name" value="Type_1_exporter"/>
</dbReference>
<feature type="transmembrane region" description="Helical" evidence="9">
    <location>
        <begin position="1089"/>
        <end position="1111"/>
    </location>
</feature>
<dbReference type="InterPro" id="IPR003593">
    <property type="entry name" value="AAA+_ATPase"/>
</dbReference>
<evidence type="ECO:0000256" key="4">
    <source>
        <dbReference type="ARBA" id="ARBA00022741"/>
    </source>
</evidence>
<feature type="region of interest" description="Disordered" evidence="8">
    <location>
        <begin position="716"/>
        <end position="746"/>
    </location>
</feature>
<keyword evidence="7 9" id="KW-0472">Membrane</keyword>
<reference evidence="13" key="1">
    <citation type="submission" date="2016-03" db="EMBL/GenBank/DDBJ databases">
        <authorList>
            <person name="Guldener U."/>
        </authorList>
    </citation>
    <scope>NUCLEOTIDE SEQUENCE [LARGE SCALE GENOMIC DNA]</scope>
    <source>
        <strain evidence="13">04CH-RAC-A.6.1</strain>
    </source>
</reference>
<dbReference type="GO" id="GO:0005524">
    <property type="term" value="F:ATP binding"/>
    <property type="evidence" value="ECO:0007669"/>
    <property type="project" value="UniProtKB-KW"/>
</dbReference>
<accession>A0A1E1L4E6</accession>
<dbReference type="GO" id="GO:0005743">
    <property type="term" value="C:mitochondrial inner membrane"/>
    <property type="evidence" value="ECO:0007669"/>
    <property type="project" value="TreeGrafter"/>
</dbReference>